<evidence type="ECO:0000256" key="1">
    <source>
        <dbReference type="ARBA" id="ARBA00010789"/>
    </source>
</evidence>
<dbReference type="Gramene" id="EFJ16215">
    <property type="protein sequence ID" value="EFJ16215"/>
    <property type="gene ID" value="SELMODRAFT_179525"/>
</dbReference>
<dbReference type="KEGG" id="smo:SELMODRAFT_179525"/>
<dbReference type="Pfam" id="PF23659">
    <property type="entry name" value="UFL1"/>
    <property type="match status" value="1"/>
</dbReference>
<dbReference type="InterPro" id="IPR056580">
    <property type="entry name" value="Ufl1_dom"/>
</dbReference>
<accession>D8SGK7</accession>
<dbReference type="InterPro" id="IPR056579">
    <property type="entry name" value="Ufl1_N"/>
</dbReference>
<evidence type="ECO:0000313" key="8">
    <source>
        <dbReference type="EMBL" id="EFJ16215.1"/>
    </source>
</evidence>
<dbReference type="HOGENOM" id="CLU_012417_0_0_1"/>
<keyword evidence="3" id="KW-0833">Ubl conjugation pathway</keyword>
<evidence type="ECO:0000256" key="3">
    <source>
        <dbReference type="ARBA" id="ARBA00022786"/>
    </source>
</evidence>
<dbReference type="GO" id="GO:0061709">
    <property type="term" value="P:reticulophagy"/>
    <property type="evidence" value="ECO:0000318"/>
    <property type="project" value="GO_Central"/>
</dbReference>
<organism evidence="9">
    <name type="scientific">Selaginella moellendorffii</name>
    <name type="common">Spikemoss</name>
    <dbReference type="NCBI Taxonomy" id="88036"/>
    <lineage>
        <taxon>Eukaryota</taxon>
        <taxon>Viridiplantae</taxon>
        <taxon>Streptophyta</taxon>
        <taxon>Embryophyta</taxon>
        <taxon>Tracheophyta</taxon>
        <taxon>Lycopodiopsida</taxon>
        <taxon>Selaginellales</taxon>
        <taxon>Selaginellaceae</taxon>
        <taxon>Selaginella</taxon>
    </lineage>
</organism>
<dbReference type="Pfam" id="PF25041">
    <property type="entry name" value="UFL1_C"/>
    <property type="match status" value="1"/>
</dbReference>
<comment type="similarity">
    <text evidence="1">Belongs to the UFL1 family.</text>
</comment>
<dbReference type="PANTHER" id="PTHR31057">
    <property type="entry name" value="E3 UFM1-PROTEIN LIGASE 1"/>
    <property type="match status" value="1"/>
</dbReference>
<feature type="region of interest" description="Disordered" evidence="4">
    <location>
        <begin position="399"/>
        <end position="476"/>
    </location>
</feature>
<evidence type="ECO:0000259" key="5">
    <source>
        <dbReference type="Pfam" id="PF09743"/>
    </source>
</evidence>
<dbReference type="EMBL" id="GL377619">
    <property type="protein sequence ID" value="EFJ16215.1"/>
    <property type="molecule type" value="Genomic_DNA"/>
</dbReference>
<evidence type="ECO:0000256" key="4">
    <source>
        <dbReference type="SAM" id="MobiDB-lite"/>
    </source>
</evidence>
<evidence type="ECO:0000259" key="6">
    <source>
        <dbReference type="Pfam" id="PF23659"/>
    </source>
</evidence>
<gene>
    <name evidence="8" type="ORF">SELMODRAFT_179525</name>
</gene>
<reference evidence="8 9" key="1">
    <citation type="journal article" date="2011" name="Science">
        <title>The Selaginella genome identifies genetic changes associated with the evolution of vascular plants.</title>
        <authorList>
            <person name="Banks J.A."/>
            <person name="Nishiyama T."/>
            <person name="Hasebe M."/>
            <person name="Bowman J.L."/>
            <person name="Gribskov M."/>
            <person name="dePamphilis C."/>
            <person name="Albert V.A."/>
            <person name="Aono N."/>
            <person name="Aoyama T."/>
            <person name="Ambrose B.A."/>
            <person name="Ashton N.W."/>
            <person name="Axtell M.J."/>
            <person name="Barker E."/>
            <person name="Barker M.S."/>
            <person name="Bennetzen J.L."/>
            <person name="Bonawitz N.D."/>
            <person name="Chapple C."/>
            <person name="Cheng C."/>
            <person name="Correa L.G."/>
            <person name="Dacre M."/>
            <person name="DeBarry J."/>
            <person name="Dreyer I."/>
            <person name="Elias M."/>
            <person name="Engstrom E.M."/>
            <person name="Estelle M."/>
            <person name="Feng L."/>
            <person name="Finet C."/>
            <person name="Floyd S.K."/>
            <person name="Frommer W.B."/>
            <person name="Fujita T."/>
            <person name="Gramzow L."/>
            <person name="Gutensohn M."/>
            <person name="Harholt J."/>
            <person name="Hattori M."/>
            <person name="Heyl A."/>
            <person name="Hirai T."/>
            <person name="Hiwatashi Y."/>
            <person name="Ishikawa M."/>
            <person name="Iwata M."/>
            <person name="Karol K.G."/>
            <person name="Koehler B."/>
            <person name="Kolukisaoglu U."/>
            <person name="Kubo M."/>
            <person name="Kurata T."/>
            <person name="Lalonde S."/>
            <person name="Li K."/>
            <person name="Li Y."/>
            <person name="Litt A."/>
            <person name="Lyons E."/>
            <person name="Manning G."/>
            <person name="Maruyama T."/>
            <person name="Michael T.P."/>
            <person name="Mikami K."/>
            <person name="Miyazaki S."/>
            <person name="Morinaga S."/>
            <person name="Murata T."/>
            <person name="Mueller-Roeber B."/>
            <person name="Nelson D.R."/>
            <person name="Obara M."/>
            <person name="Oguri Y."/>
            <person name="Olmstead R.G."/>
            <person name="Onodera N."/>
            <person name="Petersen B.L."/>
            <person name="Pils B."/>
            <person name="Prigge M."/>
            <person name="Rensing S.A."/>
            <person name="Riano-Pachon D.M."/>
            <person name="Roberts A.W."/>
            <person name="Sato Y."/>
            <person name="Scheller H.V."/>
            <person name="Schulz B."/>
            <person name="Schulz C."/>
            <person name="Shakirov E.V."/>
            <person name="Shibagaki N."/>
            <person name="Shinohara N."/>
            <person name="Shippen D.E."/>
            <person name="Soerensen I."/>
            <person name="Sotooka R."/>
            <person name="Sugimoto N."/>
            <person name="Sugita M."/>
            <person name="Sumikawa N."/>
            <person name="Tanurdzic M."/>
            <person name="Theissen G."/>
            <person name="Ulvskov P."/>
            <person name="Wakazuki S."/>
            <person name="Weng J.K."/>
            <person name="Willats W.W."/>
            <person name="Wipf D."/>
            <person name="Wolf P.G."/>
            <person name="Yang L."/>
            <person name="Zimmer A.D."/>
            <person name="Zhu Q."/>
            <person name="Mitros T."/>
            <person name="Hellsten U."/>
            <person name="Loque D."/>
            <person name="Otillar R."/>
            <person name="Salamov A."/>
            <person name="Schmutz J."/>
            <person name="Shapiro H."/>
            <person name="Lindquist E."/>
            <person name="Lucas S."/>
            <person name="Rokhsar D."/>
            <person name="Grigoriev I.V."/>
        </authorList>
    </citation>
    <scope>NUCLEOTIDE SEQUENCE [LARGE SCALE GENOMIC DNA]</scope>
</reference>
<dbReference type="eggNOG" id="KOG2235">
    <property type="taxonomic scope" value="Eukaryota"/>
</dbReference>
<dbReference type="FunCoup" id="D8SGK7">
    <property type="interactions" value="5249"/>
</dbReference>
<keyword evidence="9" id="KW-1185">Reference proteome</keyword>
<feature type="domain" description="E3 UFM1-protein ligase-like C-terminal" evidence="7">
    <location>
        <begin position="674"/>
        <end position="757"/>
    </location>
</feature>
<dbReference type="InterPro" id="IPR018611">
    <property type="entry name" value="Ufl1"/>
</dbReference>
<proteinExistence type="inferred from homology"/>
<evidence type="ECO:0000259" key="7">
    <source>
        <dbReference type="Pfam" id="PF25041"/>
    </source>
</evidence>
<feature type="compositionally biased region" description="Basic and acidic residues" evidence="4">
    <location>
        <begin position="424"/>
        <end position="441"/>
    </location>
</feature>
<feature type="domain" description="E3 UFM1-protein ligase 1-like N-terminal" evidence="5">
    <location>
        <begin position="4"/>
        <end position="287"/>
    </location>
</feature>
<dbReference type="Pfam" id="PF09743">
    <property type="entry name" value="E3_UFM1_ligase"/>
    <property type="match status" value="1"/>
</dbReference>
<dbReference type="GO" id="GO:0005789">
    <property type="term" value="C:endoplasmic reticulum membrane"/>
    <property type="evidence" value="ECO:0000318"/>
    <property type="project" value="GO_Central"/>
</dbReference>
<evidence type="ECO:0000256" key="2">
    <source>
        <dbReference type="ARBA" id="ARBA00022679"/>
    </source>
</evidence>
<keyword evidence="2" id="KW-0808">Transferase</keyword>
<dbReference type="Proteomes" id="UP000001514">
    <property type="component" value="Unassembled WGS sequence"/>
</dbReference>
<evidence type="ECO:0008006" key="10">
    <source>
        <dbReference type="Google" id="ProtNLM"/>
    </source>
</evidence>
<feature type="compositionally biased region" description="Basic residues" evidence="4">
    <location>
        <begin position="442"/>
        <end position="453"/>
    </location>
</feature>
<dbReference type="AlphaFoldDB" id="D8SGK7"/>
<dbReference type="InterPro" id="IPR056761">
    <property type="entry name" value="Ufl1-like_C"/>
</dbReference>
<dbReference type="OMA" id="CILHASG"/>
<dbReference type="PANTHER" id="PTHR31057:SF0">
    <property type="entry name" value="E3 UFM1-PROTEIN LIGASE 1"/>
    <property type="match status" value="1"/>
</dbReference>
<dbReference type="InParanoid" id="D8SGK7"/>
<dbReference type="STRING" id="88036.D8SGK7"/>
<sequence length="787" mass="86711">MDAELRELERLFEAAQQAKPTARLSERSVVELVVKLQQLGILDADLLHTVSGKEYITQDRLRQEMEAEINRLGRVSLVDLASLVGVDLFHCERQADQIVSSSPELMLVQGEVVSTKYWDNLAEEVNETLQEASQVSLGELARRYGVGAELLTGMLSSRIGTIIHAKLEGGQLYTPAYVARVKATVRGALRAITVPTSLQSVWNLLQGLLRDRDDGGNVTGEHSLFHMVLNELVAEEAVKGTLRGSVWTPAVFAHSQRESVEAFYSQNSYITYDALQKLNISQPRQYLQTKYPEGIALDNVFVHNSFISLLDSAAEESVKGGGWLDALDVLPSTFGCSDSGKLLLLCPFVQRALKDSTATLVAETCIVGTGFVKALLEKFQNMLREIQDKTFSTLEVKLEAEPEPELDENETKPFASRSKKNDKKQKDNSIRKEEENEEKSGKSKKKTARHKSSKTPSVKEAVPSKARKGSPADEMDLLAEEKLSKKIIEWYPDLEADGTEDGDTGVLAKCLADQLRPQLISYMTSLKRAYLGANTEERRKRIDALQRKIDEDYANLQLFSKAIELFEDDKGMEAVLHKHLLRSTASEIADVFLETQALEHRIENAESAGAQPCKPFSMAVRMSLAKNLPEPLSSAATEMVASLEGKNIGAFDSALEASVTESGLRVRKLDKKGERSLFFAYRKSLSEQVNQEQDPIALLPKVVALLYVQVHGRALQAPGRAMSSAVSRLKSAIPDKAFSTLDQYLSETVSLLSSSATDVRYNLPAGPLSHTAVPAGFQKGSSRGAHG</sequence>
<name>D8SGK7_SELML</name>
<dbReference type="GO" id="GO:0071568">
    <property type="term" value="F:UFM1 transferase activity"/>
    <property type="evidence" value="ECO:0000318"/>
    <property type="project" value="GO_Central"/>
</dbReference>
<dbReference type="GO" id="GO:0071569">
    <property type="term" value="P:protein ufmylation"/>
    <property type="evidence" value="ECO:0007669"/>
    <property type="project" value="InterPro"/>
</dbReference>
<dbReference type="GO" id="GO:0061666">
    <property type="term" value="F:UFM1 ligase activity"/>
    <property type="evidence" value="ECO:0007669"/>
    <property type="project" value="InterPro"/>
</dbReference>
<feature type="domain" description="E3 UFM1-protein ligase 1-like" evidence="6">
    <location>
        <begin position="543"/>
        <end position="669"/>
    </location>
</feature>
<dbReference type="GO" id="GO:0034976">
    <property type="term" value="P:response to endoplasmic reticulum stress"/>
    <property type="evidence" value="ECO:0000318"/>
    <property type="project" value="GO_Central"/>
</dbReference>
<evidence type="ECO:0000313" key="9">
    <source>
        <dbReference type="Proteomes" id="UP000001514"/>
    </source>
</evidence>
<protein>
    <recommendedName>
        <fullName evidence="10">E3 UFM1-protein ligase 1 homolog</fullName>
    </recommendedName>
</protein>